<comment type="caution">
    <text evidence="3">The sequence shown here is derived from an EMBL/GenBank/DDBJ whole genome shotgun (WGS) entry which is preliminary data.</text>
</comment>
<evidence type="ECO:0000313" key="4">
    <source>
        <dbReference type="Proteomes" id="UP000075606"/>
    </source>
</evidence>
<feature type="domain" description="Peptidase M16 N-terminal" evidence="1">
    <location>
        <begin position="67"/>
        <end position="171"/>
    </location>
</feature>
<protein>
    <recommendedName>
        <fullName evidence="5">Peptidase M16 C-terminal domain-containing protein</fullName>
    </recommendedName>
</protein>
<dbReference type="AlphaFoldDB" id="A0A150XDP7"/>
<dbReference type="InterPro" id="IPR050361">
    <property type="entry name" value="MPP/UQCRC_Complex"/>
</dbReference>
<dbReference type="PANTHER" id="PTHR11851:SF224">
    <property type="entry name" value="PROCESSING PROTEASE"/>
    <property type="match status" value="1"/>
</dbReference>
<gene>
    <name evidence="3" type="ORF">AWW68_19010</name>
</gene>
<dbReference type="Gene3D" id="3.30.830.10">
    <property type="entry name" value="Metalloenzyme, LuxS/M16 peptidase-like"/>
    <property type="match status" value="2"/>
</dbReference>
<evidence type="ECO:0000313" key="3">
    <source>
        <dbReference type="EMBL" id="KYG76869.1"/>
    </source>
</evidence>
<organism evidence="3 4">
    <name type="scientific">Roseivirga spongicola</name>
    <dbReference type="NCBI Taxonomy" id="333140"/>
    <lineage>
        <taxon>Bacteria</taxon>
        <taxon>Pseudomonadati</taxon>
        <taxon>Bacteroidota</taxon>
        <taxon>Cytophagia</taxon>
        <taxon>Cytophagales</taxon>
        <taxon>Roseivirgaceae</taxon>
        <taxon>Roseivirga</taxon>
    </lineage>
</organism>
<dbReference type="RefSeq" id="WP_068218678.1">
    <property type="nucleotide sequence ID" value="NZ_CP139724.1"/>
</dbReference>
<evidence type="ECO:0000259" key="1">
    <source>
        <dbReference type="Pfam" id="PF00675"/>
    </source>
</evidence>
<evidence type="ECO:0000259" key="2">
    <source>
        <dbReference type="Pfam" id="PF05193"/>
    </source>
</evidence>
<dbReference type="STRING" id="333140.AWW68_19010"/>
<dbReference type="PANTHER" id="PTHR11851">
    <property type="entry name" value="METALLOPROTEASE"/>
    <property type="match status" value="1"/>
</dbReference>
<evidence type="ECO:0008006" key="5">
    <source>
        <dbReference type="Google" id="ProtNLM"/>
    </source>
</evidence>
<dbReference type="GO" id="GO:0046872">
    <property type="term" value="F:metal ion binding"/>
    <property type="evidence" value="ECO:0007669"/>
    <property type="project" value="InterPro"/>
</dbReference>
<dbReference type="SUPFAM" id="SSF63411">
    <property type="entry name" value="LuxS/MPP-like metallohydrolase"/>
    <property type="match status" value="2"/>
</dbReference>
<dbReference type="Pfam" id="PF00675">
    <property type="entry name" value="Peptidase_M16"/>
    <property type="match status" value="1"/>
</dbReference>
<dbReference type="EMBL" id="LRPC01000003">
    <property type="protein sequence ID" value="KYG76869.1"/>
    <property type="molecule type" value="Genomic_DNA"/>
</dbReference>
<accession>A0A150XDP7</accession>
<name>A0A150XDP7_9BACT</name>
<reference evidence="3 4" key="1">
    <citation type="submission" date="2016-01" db="EMBL/GenBank/DDBJ databases">
        <title>Genome sequencing of Roseivirga spongicola UST030701-084.</title>
        <authorList>
            <person name="Selvaratnam C."/>
            <person name="Thevarajoo S."/>
            <person name="Goh K.M."/>
            <person name="Ee R."/>
            <person name="Chan K.-G."/>
            <person name="Chong C.S."/>
        </authorList>
    </citation>
    <scope>NUCLEOTIDE SEQUENCE [LARGE SCALE GENOMIC DNA]</scope>
    <source>
        <strain evidence="3 4">UST030701-084</strain>
    </source>
</reference>
<dbReference type="Pfam" id="PF05193">
    <property type="entry name" value="Peptidase_M16_C"/>
    <property type="match status" value="1"/>
</dbReference>
<keyword evidence="4" id="KW-1185">Reference proteome</keyword>
<dbReference type="InterPro" id="IPR011765">
    <property type="entry name" value="Pept_M16_N"/>
</dbReference>
<dbReference type="Proteomes" id="UP000075606">
    <property type="component" value="Unassembled WGS sequence"/>
</dbReference>
<sequence>MLDRTQAPPIRQVSNITLPEIEDYDLGQGGKLYLHRESNTNAFKVEILTKAGNISAKNAASVQLTLKMLAEGTKKRTGHQLSEQIDSLGSFLEISPSFDHSSVAIYGLKKHFKENLSLLSEMLYTPEFNQKSLKLLKEREINKLQMNLEKGSYLSSTNLRKTLFNGHPYGYILSIEDLESVSIDEIKALYQSSVLSFDVYLSGDIPIDAVQVIQHLFGTNIQYTTRSGLEHFQAFGESICHRDKKFVQSSIKQGKRLFNRSHPDYLKFMVSNEILGGYFGSRLMKNIREEKGYTYGVYSSLYSLKHAGYFLISTDVKGENEKETLEEISREIYTLQDQLIQESELETVKNYMCGSFINSFSSPFAAITKFKTVNTQEVEFSFYEQYIDQVLNTTAQDVLGLACKYLDPASLRTSIAGPFKEPSL</sequence>
<dbReference type="OrthoDB" id="9811314at2"/>
<dbReference type="InterPro" id="IPR007863">
    <property type="entry name" value="Peptidase_M16_C"/>
</dbReference>
<proteinExistence type="predicted"/>
<feature type="domain" description="Peptidase M16 C-terminal" evidence="2">
    <location>
        <begin position="197"/>
        <end position="350"/>
    </location>
</feature>
<dbReference type="InterPro" id="IPR011249">
    <property type="entry name" value="Metalloenz_LuxS/M16"/>
</dbReference>